<dbReference type="Proteomes" id="UP000095286">
    <property type="component" value="Unplaced"/>
</dbReference>
<dbReference type="WBParaSite" id="RSKR_0000143500.1">
    <property type="protein sequence ID" value="RSKR_0000143500.1"/>
    <property type="gene ID" value="RSKR_0000143500"/>
</dbReference>
<reference evidence="2" key="1">
    <citation type="submission" date="2016-11" db="UniProtKB">
        <authorList>
            <consortium name="WormBaseParasite"/>
        </authorList>
    </citation>
    <scope>IDENTIFICATION</scope>
    <source>
        <strain evidence="2">KR3021</strain>
    </source>
</reference>
<protein>
    <submittedName>
        <fullName evidence="2">MSP domain-containing protein</fullName>
    </submittedName>
</protein>
<organism evidence="1 2">
    <name type="scientific">Rhabditophanes sp. KR3021</name>
    <dbReference type="NCBI Taxonomy" id="114890"/>
    <lineage>
        <taxon>Eukaryota</taxon>
        <taxon>Metazoa</taxon>
        <taxon>Ecdysozoa</taxon>
        <taxon>Nematoda</taxon>
        <taxon>Chromadorea</taxon>
        <taxon>Rhabditida</taxon>
        <taxon>Tylenchina</taxon>
        <taxon>Panagrolaimomorpha</taxon>
        <taxon>Strongyloidoidea</taxon>
        <taxon>Alloionematidae</taxon>
        <taxon>Rhabditophanes</taxon>
    </lineage>
</organism>
<accession>A0AC35TKL7</accession>
<sequence>MLPVGARYKLQRILILPAPQQTVPLIYSKNSKVLLRLQINSVSIRKNTFSIYVIYLCIYICTSKHLLYLDLLFGILVRVLFLDYGKVSFWSVCYPL</sequence>
<evidence type="ECO:0000313" key="1">
    <source>
        <dbReference type="Proteomes" id="UP000095286"/>
    </source>
</evidence>
<evidence type="ECO:0000313" key="2">
    <source>
        <dbReference type="WBParaSite" id="RSKR_0000143500.1"/>
    </source>
</evidence>
<name>A0AC35TKL7_9BILA</name>
<proteinExistence type="predicted"/>